<name>A0AA86GSJ0_9SPHN</name>
<feature type="compositionally biased region" description="Pro residues" evidence="5">
    <location>
        <begin position="97"/>
        <end position="119"/>
    </location>
</feature>
<dbReference type="SUPFAM" id="SSF74653">
    <property type="entry name" value="TolA/TonB C-terminal domain"/>
    <property type="match status" value="1"/>
</dbReference>
<dbReference type="RefSeq" id="WP_067105960.1">
    <property type="nucleotide sequence ID" value="NZ_CP012199.1"/>
</dbReference>
<evidence type="ECO:0000256" key="1">
    <source>
        <dbReference type="ARBA" id="ARBA00004167"/>
    </source>
</evidence>
<feature type="domain" description="TonB C-terminal" evidence="7">
    <location>
        <begin position="125"/>
        <end position="218"/>
    </location>
</feature>
<dbReference type="InterPro" id="IPR037682">
    <property type="entry name" value="TonB_C"/>
</dbReference>
<reference evidence="8 9" key="1">
    <citation type="journal article" date="2016" name="BMC Genomics">
        <title>Genomic analysis of the nitrate-respiring Sphingopyxis granuli (formerly Sphingomonas macrogoltabida) strain TFA.</title>
        <authorList>
            <person name="Garcia-Romero I."/>
            <person name="Perez-Pulido A.J."/>
            <person name="Gonzalez-Flores Y.E."/>
            <person name="Reyes-Ramirez F."/>
            <person name="Santero E."/>
            <person name="Floriano B."/>
        </authorList>
    </citation>
    <scope>NUCLEOTIDE SEQUENCE [LARGE SCALE GENOMIC DNA]</scope>
    <source>
        <strain evidence="8 9">TFA</strain>
    </source>
</reference>
<keyword evidence="9" id="KW-1185">Reference proteome</keyword>
<keyword evidence="2 6" id="KW-0812">Transmembrane</keyword>
<feature type="compositionally biased region" description="Polar residues" evidence="5">
    <location>
        <begin position="207"/>
        <end position="218"/>
    </location>
</feature>
<evidence type="ECO:0000313" key="8">
    <source>
        <dbReference type="EMBL" id="AMG76325.1"/>
    </source>
</evidence>
<feature type="compositionally biased region" description="Pro residues" evidence="5">
    <location>
        <begin position="53"/>
        <end position="87"/>
    </location>
</feature>
<feature type="region of interest" description="Disordered" evidence="5">
    <location>
        <begin position="50"/>
        <end position="160"/>
    </location>
</feature>
<keyword evidence="3 6" id="KW-1133">Transmembrane helix</keyword>
<dbReference type="AlphaFoldDB" id="A0AA86GSJ0"/>
<evidence type="ECO:0000256" key="4">
    <source>
        <dbReference type="ARBA" id="ARBA00023136"/>
    </source>
</evidence>
<dbReference type="PROSITE" id="PS52015">
    <property type="entry name" value="TONB_CTD"/>
    <property type="match status" value="1"/>
</dbReference>
<protein>
    <submittedName>
        <fullName evidence="8">TonB-like protein</fullName>
    </submittedName>
</protein>
<dbReference type="InterPro" id="IPR006260">
    <property type="entry name" value="TonB/TolA_C"/>
</dbReference>
<sequence>MAYGDNVDPKNRVVAIVLVGLFTAVLGYGLVNGLNISIVKKLAEKLDVVDVNEPPPPEEPPPPPPPDNKLPPPPPVVTPPSPIPPPVTSNVIQSVPKAPPAPPPPIYVPPAAPPAPPAPDLSQEGTPKGNPGRWATNDDYPARAMREGREGTTGFRVSYGADGRVTSCDVTSSSGHSDLDAETCKLITRRARFNPGKDREGNPKGGSYSNRIRWQIPQ</sequence>
<evidence type="ECO:0000256" key="3">
    <source>
        <dbReference type="ARBA" id="ARBA00022989"/>
    </source>
</evidence>
<evidence type="ECO:0000256" key="2">
    <source>
        <dbReference type="ARBA" id="ARBA00022692"/>
    </source>
</evidence>
<dbReference type="EMBL" id="CP012199">
    <property type="protein sequence ID" value="AMG76325.1"/>
    <property type="molecule type" value="Genomic_DNA"/>
</dbReference>
<proteinExistence type="predicted"/>
<dbReference type="Proteomes" id="UP000058599">
    <property type="component" value="Chromosome"/>
</dbReference>
<dbReference type="NCBIfam" id="TIGR01352">
    <property type="entry name" value="tonB_Cterm"/>
    <property type="match status" value="1"/>
</dbReference>
<dbReference type="KEGG" id="sgi:SGRAN_3996"/>
<comment type="subcellular location">
    <subcellularLocation>
        <location evidence="1">Membrane</location>
        <topology evidence="1">Single-pass membrane protein</topology>
    </subcellularLocation>
</comment>
<keyword evidence="4 6" id="KW-0472">Membrane</keyword>
<gene>
    <name evidence="8" type="primary">tonB</name>
    <name evidence="8" type="ORF">SGRAN_3996</name>
</gene>
<dbReference type="PRINTS" id="PR01217">
    <property type="entry name" value="PRICHEXTENSN"/>
</dbReference>
<feature type="compositionally biased region" description="Basic and acidic residues" evidence="5">
    <location>
        <begin position="140"/>
        <end position="150"/>
    </location>
</feature>
<dbReference type="Pfam" id="PF03544">
    <property type="entry name" value="TonB_C"/>
    <property type="match status" value="1"/>
</dbReference>
<dbReference type="Gene3D" id="3.30.1150.10">
    <property type="match status" value="1"/>
</dbReference>
<dbReference type="GO" id="GO:0016020">
    <property type="term" value="C:membrane"/>
    <property type="evidence" value="ECO:0007669"/>
    <property type="project" value="UniProtKB-SubCell"/>
</dbReference>
<accession>A0AA86GSJ0</accession>
<evidence type="ECO:0000256" key="6">
    <source>
        <dbReference type="SAM" id="Phobius"/>
    </source>
</evidence>
<feature type="region of interest" description="Disordered" evidence="5">
    <location>
        <begin position="192"/>
        <end position="218"/>
    </location>
</feature>
<evidence type="ECO:0000313" key="9">
    <source>
        <dbReference type="Proteomes" id="UP000058599"/>
    </source>
</evidence>
<evidence type="ECO:0000259" key="7">
    <source>
        <dbReference type="PROSITE" id="PS52015"/>
    </source>
</evidence>
<evidence type="ECO:0000256" key="5">
    <source>
        <dbReference type="SAM" id="MobiDB-lite"/>
    </source>
</evidence>
<organism evidence="8 9">
    <name type="scientific">Sphingopyxis granuli</name>
    <dbReference type="NCBI Taxonomy" id="267128"/>
    <lineage>
        <taxon>Bacteria</taxon>
        <taxon>Pseudomonadati</taxon>
        <taxon>Pseudomonadota</taxon>
        <taxon>Alphaproteobacteria</taxon>
        <taxon>Sphingomonadales</taxon>
        <taxon>Sphingomonadaceae</taxon>
        <taxon>Sphingopyxis</taxon>
    </lineage>
</organism>
<dbReference type="GO" id="GO:0055085">
    <property type="term" value="P:transmembrane transport"/>
    <property type="evidence" value="ECO:0007669"/>
    <property type="project" value="InterPro"/>
</dbReference>
<feature type="transmembrane region" description="Helical" evidence="6">
    <location>
        <begin position="12"/>
        <end position="31"/>
    </location>
</feature>